<gene>
    <name evidence="2" type="ORF">GOB84_06355</name>
</gene>
<feature type="chain" id="PRO_5045657054" description="Outer membrane protein" evidence="1">
    <location>
        <begin position="22"/>
        <end position="316"/>
    </location>
</feature>
<evidence type="ECO:0000313" key="3">
    <source>
        <dbReference type="Proteomes" id="UP000615326"/>
    </source>
</evidence>
<organism evidence="2 3">
    <name type="scientific">Acetobacter fallax</name>
    <dbReference type="NCBI Taxonomy" id="1737473"/>
    <lineage>
        <taxon>Bacteria</taxon>
        <taxon>Pseudomonadati</taxon>
        <taxon>Pseudomonadota</taxon>
        <taxon>Alphaproteobacteria</taxon>
        <taxon>Acetobacterales</taxon>
        <taxon>Acetobacteraceae</taxon>
        <taxon>Acetobacter</taxon>
    </lineage>
</organism>
<evidence type="ECO:0008006" key="4">
    <source>
        <dbReference type="Google" id="ProtNLM"/>
    </source>
</evidence>
<feature type="signal peptide" evidence="1">
    <location>
        <begin position="1"/>
        <end position="21"/>
    </location>
</feature>
<dbReference type="Proteomes" id="UP000615326">
    <property type="component" value="Unassembled WGS sequence"/>
</dbReference>
<dbReference type="EMBL" id="WOSW01000008">
    <property type="protein sequence ID" value="NHO32188.1"/>
    <property type="molecule type" value="Genomic_DNA"/>
</dbReference>
<keyword evidence="3" id="KW-1185">Reference proteome</keyword>
<keyword evidence="1" id="KW-0732">Signal</keyword>
<protein>
    <recommendedName>
        <fullName evidence="4">Outer membrane protein</fullName>
    </recommendedName>
</protein>
<reference evidence="2 3" key="1">
    <citation type="journal article" date="2020" name="Int. J. Syst. Evol. Microbiol.">
        <title>Novel acetic acid bacteria from cider fermentations: Acetobacter conturbans sp. nov. and Acetobacter fallax sp. nov.</title>
        <authorList>
            <person name="Sombolestani A.S."/>
            <person name="Cleenwerck I."/>
            <person name="Cnockaert M."/>
            <person name="Borremans W."/>
            <person name="Wieme A.D."/>
            <person name="De Vuyst L."/>
            <person name="Vandamme P."/>
        </authorList>
    </citation>
    <scope>NUCLEOTIDE SEQUENCE [LARGE SCALE GENOMIC DNA]</scope>
    <source>
        <strain evidence="2 3">LMG 1637</strain>
    </source>
</reference>
<dbReference type="RefSeq" id="WP_173576715.1">
    <property type="nucleotide sequence ID" value="NZ_WOSW01000008.1"/>
</dbReference>
<sequence length="316" mass="33621">MKYTSLLSVLGLMTFIQGASADDSAPIQTMLDACYAGQQTCDIDFQGAHKVLGTSLKIDPELVTIRNVTFECQMTSGTCLYVSEEGYGHRDNTSITRLERVTLFGNKSIDGITMNYAVPNDYVTNAAMPLFNVSIQGFNHGITLGSGVWGADMVNVLIGNGNTGIYVPPGTQDAGERSSFVGGTIYNNAIAGIDEESSAEIDFEGTSFDFNEQQMLLNGPTSFTGHIENRQTGKPEIVLNALVGVPAGSIYMSAGSTITVDGWDASSPQQPCYVDTKLAWNRVLVPATLYGFGGTQGAVCGPGKVATWDGQAPQFQ</sequence>
<comment type="caution">
    <text evidence="2">The sequence shown here is derived from an EMBL/GenBank/DDBJ whole genome shotgun (WGS) entry which is preliminary data.</text>
</comment>
<accession>A0ABX0KBF5</accession>
<evidence type="ECO:0000313" key="2">
    <source>
        <dbReference type="EMBL" id="NHO32188.1"/>
    </source>
</evidence>
<name>A0ABX0KBF5_9PROT</name>
<proteinExistence type="predicted"/>
<evidence type="ECO:0000256" key="1">
    <source>
        <dbReference type="SAM" id="SignalP"/>
    </source>
</evidence>